<reference evidence="2 3" key="1">
    <citation type="submission" date="2020-07" db="EMBL/GenBank/DDBJ databases">
        <title>Sequencing the genomes of 1000 actinobacteria strains.</title>
        <authorList>
            <person name="Klenk H.-P."/>
        </authorList>
    </citation>
    <scope>NUCLEOTIDE SEQUENCE [LARGE SCALE GENOMIC DNA]</scope>
    <source>
        <strain evidence="2 3">DSM 22083</strain>
    </source>
</reference>
<organism evidence="2 3">
    <name type="scientific">Microlunatus parietis</name>
    <dbReference type="NCBI Taxonomy" id="682979"/>
    <lineage>
        <taxon>Bacteria</taxon>
        <taxon>Bacillati</taxon>
        <taxon>Actinomycetota</taxon>
        <taxon>Actinomycetes</taxon>
        <taxon>Propionibacteriales</taxon>
        <taxon>Propionibacteriaceae</taxon>
        <taxon>Microlunatus</taxon>
    </lineage>
</organism>
<dbReference type="EMBL" id="JACCBU010000001">
    <property type="protein sequence ID" value="NYE68806.1"/>
    <property type="molecule type" value="Genomic_DNA"/>
</dbReference>
<keyword evidence="1" id="KW-1133">Transmembrane helix</keyword>
<feature type="transmembrane region" description="Helical" evidence="1">
    <location>
        <begin position="21"/>
        <end position="43"/>
    </location>
</feature>
<feature type="transmembrane region" description="Helical" evidence="1">
    <location>
        <begin position="49"/>
        <end position="70"/>
    </location>
</feature>
<dbReference type="Proteomes" id="UP000569914">
    <property type="component" value="Unassembled WGS sequence"/>
</dbReference>
<sequence length="182" mass="20233">MSHRGDPGPTDQSETKPWPKPVRYTLLILLISLVGVGAVYLLYSRGILPIAGPFVAMFLGPLFVWLGLLWRRRRLVRRSRDLVSELQRFEARLDQERRLPAAARSSAASDLSLEQAAEVVRLSGQRLAWGQELSAAEALVELADRAGAQWQAGAPLTVELRRIADRARPLVALGRKDRDPGH</sequence>
<proteinExistence type="predicted"/>
<evidence type="ECO:0000313" key="2">
    <source>
        <dbReference type="EMBL" id="NYE68806.1"/>
    </source>
</evidence>
<comment type="caution">
    <text evidence="2">The sequence shown here is derived from an EMBL/GenBank/DDBJ whole genome shotgun (WGS) entry which is preliminary data.</text>
</comment>
<keyword evidence="1" id="KW-0812">Transmembrane</keyword>
<keyword evidence="3" id="KW-1185">Reference proteome</keyword>
<evidence type="ECO:0000313" key="3">
    <source>
        <dbReference type="Proteomes" id="UP000569914"/>
    </source>
</evidence>
<keyword evidence="1" id="KW-0472">Membrane</keyword>
<name>A0A7Y9LAK4_9ACTN</name>
<dbReference type="RefSeq" id="WP_179747683.1">
    <property type="nucleotide sequence ID" value="NZ_JACCBU010000001.1"/>
</dbReference>
<dbReference type="AlphaFoldDB" id="A0A7Y9LAK4"/>
<protein>
    <submittedName>
        <fullName evidence="2">Uncharacterized protein</fullName>
    </submittedName>
</protein>
<gene>
    <name evidence="2" type="ORF">BKA15_000135</name>
</gene>
<evidence type="ECO:0000256" key="1">
    <source>
        <dbReference type="SAM" id="Phobius"/>
    </source>
</evidence>
<accession>A0A7Y9LAK4</accession>